<dbReference type="SUPFAM" id="SSF51161">
    <property type="entry name" value="Trimeric LpxA-like enzymes"/>
    <property type="match status" value="1"/>
</dbReference>
<gene>
    <name evidence="1" type="ORF">SAMN05660772_01417</name>
</gene>
<evidence type="ECO:0000313" key="1">
    <source>
        <dbReference type="EMBL" id="SMB89822.1"/>
    </source>
</evidence>
<dbReference type="EMBL" id="FWWV01000067">
    <property type="protein sequence ID" value="SMB89822.1"/>
    <property type="molecule type" value="Genomic_DNA"/>
</dbReference>
<organism evidence="1 2">
    <name type="scientific">Pasteurella testudinis DSM 23072</name>
    <dbReference type="NCBI Taxonomy" id="1122938"/>
    <lineage>
        <taxon>Bacteria</taxon>
        <taxon>Pseudomonadati</taxon>
        <taxon>Pseudomonadota</taxon>
        <taxon>Gammaproteobacteria</taxon>
        <taxon>Pasteurellales</taxon>
        <taxon>Pasteurellaceae</taxon>
        <taxon>Pasteurella</taxon>
    </lineage>
</organism>
<dbReference type="AlphaFoldDB" id="A0A1W1V8X8"/>
<evidence type="ECO:0008006" key="3">
    <source>
        <dbReference type="Google" id="ProtNLM"/>
    </source>
</evidence>
<evidence type="ECO:0000313" key="2">
    <source>
        <dbReference type="Proteomes" id="UP000192408"/>
    </source>
</evidence>
<dbReference type="RefSeq" id="WP_084258040.1">
    <property type="nucleotide sequence ID" value="NZ_FWWV01000067.1"/>
</dbReference>
<dbReference type="Gene3D" id="2.160.10.10">
    <property type="entry name" value="Hexapeptide repeat proteins"/>
    <property type="match status" value="1"/>
</dbReference>
<keyword evidence="2" id="KW-1185">Reference proteome</keyword>
<accession>A0A1W1V8X8</accession>
<dbReference type="Proteomes" id="UP000192408">
    <property type="component" value="Unassembled WGS sequence"/>
</dbReference>
<dbReference type="STRING" id="1122938.SAMN05660772_01417"/>
<reference evidence="2" key="1">
    <citation type="submission" date="2017-04" db="EMBL/GenBank/DDBJ databases">
        <authorList>
            <person name="Varghese N."/>
            <person name="Submissions S."/>
        </authorList>
    </citation>
    <scope>NUCLEOTIDE SEQUENCE [LARGE SCALE GENOMIC DNA]</scope>
    <source>
        <strain evidence="2">DSM 23072</strain>
    </source>
</reference>
<dbReference type="InterPro" id="IPR011004">
    <property type="entry name" value="Trimer_LpxA-like_sf"/>
</dbReference>
<proteinExistence type="predicted"/>
<name>A0A1W1V8X8_9PAST</name>
<protein>
    <recommendedName>
        <fullName evidence="3">Acetyltransferase (Isoleucine patch superfamily)</fullName>
    </recommendedName>
</protein>
<sequence>MNELIKVIDKGLGNDIKINKLNHKSINSSIHISGNNNVVYIESRVNVKDLKILIKGDNNTILIKRGSIFKGGNISIGNNAKLEIGERANVGSGAVFFIDRASAIWGNDIVAAEGLIMKTTESYGIYDISTETLLKSQDIIVGDYVCLEQNVTLKKGCVVSAGTMITERSVLLDRTKHFELWSGVPAKKTQENIIWSKSLNLKSINDDKTAKFYLDKYSDYIIKK</sequence>